<dbReference type="RefSeq" id="WP_183731006.1">
    <property type="nucleotide sequence ID" value="NZ_JACHID010000005.1"/>
</dbReference>
<comment type="similarity">
    <text evidence="1 5">Belongs to the CoaE family.</text>
</comment>
<evidence type="ECO:0000313" key="7">
    <source>
        <dbReference type="EMBL" id="MBB5021747.1"/>
    </source>
</evidence>
<name>A0A7W7Y4P6_9BACT</name>
<dbReference type="PROSITE" id="PS51219">
    <property type="entry name" value="DPCK"/>
    <property type="match status" value="1"/>
</dbReference>
<dbReference type="HAMAP" id="MF_00376">
    <property type="entry name" value="Dephospho_CoA_kinase"/>
    <property type="match status" value="1"/>
</dbReference>
<evidence type="ECO:0000256" key="5">
    <source>
        <dbReference type="HAMAP-Rule" id="MF_00376"/>
    </source>
</evidence>
<gene>
    <name evidence="5" type="primary">coaE</name>
    <name evidence="7" type="ORF">HNR37_001060</name>
</gene>
<comment type="caution">
    <text evidence="7">The sequence shown here is derived from an EMBL/GenBank/DDBJ whole genome shotgun (WGS) entry which is preliminary data.</text>
</comment>
<dbReference type="AlphaFoldDB" id="A0A7W7Y4P6"/>
<dbReference type="InterPro" id="IPR001977">
    <property type="entry name" value="Depp_CoAkinase"/>
</dbReference>
<dbReference type="GO" id="GO:0005737">
    <property type="term" value="C:cytoplasm"/>
    <property type="evidence" value="ECO:0007669"/>
    <property type="project" value="UniProtKB-SubCell"/>
</dbReference>
<accession>A0A7W7Y4P6</accession>
<dbReference type="PANTHER" id="PTHR10695">
    <property type="entry name" value="DEPHOSPHO-COA KINASE-RELATED"/>
    <property type="match status" value="1"/>
</dbReference>
<dbReference type="Gene3D" id="3.40.50.300">
    <property type="entry name" value="P-loop containing nucleotide triphosphate hydrolases"/>
    <property type="match status" value="1"/>
</dbReference>
<dbReference type="GO" id="GO:0004140">
    <property type="term" value="F:dephospho-CoA kinase activity"/>
    <property type="evidence" value="ECO:0007669"/>
    <property type="project" value="UniProtKB-UniRule"/>
</dbReference>
<keyword evidence="5" id="KW-0963">Cytoplasm</keyword>
<dbReference type="EMBL" id="JACHID010000005">
    <property type="protein sequence ID" value="MBB5021747.1"/>
    <property type="molecule type" value="Genomic_DNA"/>
</dbReference>
<dbReference type="InterPro" id="IPR027417">
    <property type="entry name" value="P-loop_NTPase"/>
</dbReference>
<keyword evidence="4 5" id="KW-0173">Coenzyme A biosynthesis</keyword>
<dbReference type="NCBIfam" id="TIGR00152">
    <property type="entry name" value="dephospho-CoA kinase"/>
    <property type="match status" value="1"/>
</dbReference>
<reference evidence="7 8" key="1">
    <citation type="submission" date="2020-08" db="EMBL/GenBank/DDBJ databases">
        <title>Genomic Encyclopedia of Type Strains, Phase IV (KMG-IV): sequencing the most valuable type-strain genomes for metagenomic binning, comparative biology and taxonomic classification.</title>
        <authorList>
            <person name="Goeker M."/>
        </authorList>
    </citation>
    <scope>NUCLEOTIDE SEQUENCE [LARGE SCALE GENOMIC DNA]</scope>
    <source>
        <strain evidence="7 8">DSM 22071</strain>
    </source>
</reference>
<keyword evidence="3 5" id="KW-0067">ATP-binding</keyword>
<proteinExistence type="inferred from homology"/>
<dbReference type="Pfam" id="PF01121">
    <property type="entry name" value="CoaE"/>
    <property type="match status" value="1"/>
</dbReference>
<evidence type="ECO:0000256" key="2">
    <source>
        <dbReference type="ARBA" id="ARBA00022741"/>
    </source>
</evidence>
<dbReference type="UniPathway" id="UPA00241">
    <property type="reaction ID" value="UER00356"/>
</dbReference>
<comment type="function">
    <text evidence="5">Catalyzes the phosphorylation of the 3'-hydroxyl group of dephosphocoenzyme A to form coenzyme A.</text>
</comment>
<dbReference type="PANTHER" id="PTHR10695:SF46">
    <property type="entry name" value="BIFUNCTIONAL COENZYME A SYNTHASE-RELATED"/>
    <property type="match status" value="1"/>
</dbReference>
<dbReference type="EC" id="2.7.1.24" evidence="5 6"/>
<evidence type="ECO:0000256" key="4">
    <source>
        <dbReference type="ARBA" id="ARBA00022993"/>
    </source>
</evidence>
<comment type="pathway">
    <text evidence="5">Cofactor biosynthesis; coenzyme A biosynthesis; CoA from (R)-pantothenate: step 5/5.</text>
</comment>
<keyword evidence="5 7" id="KW-0418">Kinase</keyword>
<dbReference type="GO" id="GO:0015937">
    <property type="term" value="P:coenzyme A biosynthetic process"/>
    <property type="evidence" value="ECO:0007669"/>
    <property type="project" value="UniProtKB-UniRule"/>
</dbReference>
<dbReference type="CDD" id="cd02022">
    <property type="entry name" value="DPCK"/>
    <property type="match status" value="1"/>
</dbReference>
<evidence type="ECO:0000256" key="1">
    <source>
        <dbReference type="ARBA" id="ARBA00009018"/>
    </source>
</evidence>
<protein>
    <recommendedName>
        <fullName evidence="5 6">Dephospho-CoA kinase</fullName>
        <ecNumber evidence="5 6">2.7.1.24</ecNumber>
    </recommendedName>
    <alternativeName>
        <fullName evidence="5">Dephosphocoenzyme A kinase</fullName>
    </alternativeName>
</protein>
<dbReference type="GO" id="GO:0005524">
    <property type="term" value="F:ATP binding"/>
    <property type="evidence" value="ECO:0007669"/>
    <property type="project" value="UniProtKB-UniRule"/>
</dbReference>
<organism evidence="7 8">
    <name type="scientific">Desulfurispira natronophila</name>
    <dbReference type="NCBI Taxonomy" id="682562"/>
    <lineage>
        <taxon>Bacteria</taxon>
        <taxon>Pseudomonadati</taxon>
        <taxon>Chrysiogenota</taxon>
        <taxon>Chrysiogenia</taxon>
        <taxon>Chrysiogenales</taxon>
        <taxon>Chrysiogenaceae</taxon>
        <taxon>Desulfurispira</taxon>
    </lineage>
</organism>
<evidence type="ECO:0000256" key="6">
    <source>
        <dbReference type="NCBIfam" id="TIGR00152"/>
    </source>
</evidence>
<feature type="binding site" evidence="5">
    <location>
        <begin position="10"/>
        <end position="15"/>
    </location>
    <ligand>
        <name>ATP</name>
        <dbReference type="ChEBI" id="CHEBI:30616"/>
    </ligand>
</feature>
<evidence type="ECO:0000256" key="3">
    <source>
        <dbReference type="ARBA" id="ARBA00022840"/>
    </source>
</evidence>
<comment type="subcellular location">
    <subcellularLocation>
        <location evidence="5">Cytoplasm</location>
    </subcellularLocation>
</comment>
<keyword evidence="8" id="KW-1185">Reference proteome</keyword>
<dbReference type="Proteomes" id="UP000528322">
    <property type="component" value="Unassembled WGS sequence"/>
</dbReference>
<dbReference type="SUPFAM" id="SSF52540">
    <property type="entry name" value="P-loop containing nucleoside triphosphate hydrolases"/>
    <property type="match status" value="1"/>
</dbReference>
<keyword evidence="5 7" id="KW-0808">Transferase</keyword>
<comment type="catalytic activity">
    <reaction evidence="5">
        <text>3'-dephospho-CoA + ATP = ADP + CoA + H(+)</text>
        <dbReference type="Rhea" id="RHEA:18245"/>
        <dbReference type="ChEBI" id="CHEBI:15378"/>
        <dbReference type="ChEBI" id="CHEBI:30616"/>
        <dbReference type="ChEBI" id="CHEBI:57287"/>
        <dbReference type="ChEBI" id="CHEBI:57328"/>
        <dbReference type="ChEBI" id="CHEBI:456216"/>
        <dbReference type="EC" id="2.7.1.24"/>
    </reaction>
</comment>
<sequence>MLIGLTGGIASGKSTVATMLRQKGLPVVDADDIAQNVLKPGHPAYEEVLRNFGPEFAAEDGTLDRARLRQEIFSFPERRYQLNTIMHPAIARERKQRLQELLAQHPVVIYDAALLIETGTYQEMDIVILVACEPSEQINRIIERDGGTREAASAAVNAQLSTQQRRPFAHFVLENNGDLAALQEQVNELLGKIVH</sequence>
<keyword evidence="2 5" id="KW-0547">Nucleotide-binding</keyword>
<evidence type="ECO:0000313" key="8">
    <source>
        <dbReference type="Proteomes" id="UP000528322"/>
    </source>
</evidence>